<accession>A0AAD3TMT1</accession>
<dbReference type="Proteomes" id="UP001279734">
    <property type="component" value="Unassembled WGS sequence"/>
</dbReference>
<keyword evidence="3" id="KW-1185">Reference proteome</keyword>
<proteinExistence type="predicted"/>
<gene>
    <name evidence="2" type="ORF">Nepgr_034000</name>
</gene>
<name>A0AAD3TMT1_NEPGR</name>
<organism evidence="2 3">
    <name type="scientific">Nepenthes gracilis</name>
    <name type="common">Slender pitcher plant</name>
    <dbReference type="NCBI Taxonomy" id="150966"/>
    <lineage>
        <taxon>Eukaryota</taxon>
        <taxon>Viridiplantae</taxon>
        <taxon>Streptophyta</taxon>
        <taxon>Embryophyta</taxon>
        <taxon>Tracheophyta</taxon>
        <taxon>Spermatophyta</taxon>
        <taxon>Magnoliopsida</taxon>
        <taxon>eudicotyledons</taxon>
        <taxon>Gunneridae</taxon>
        <taxon>Pentapetalae</taxon>
        <taxon>Caryophyllales</taxon>
        <taxon>Nepenthaceae</taxon>
        <taxon>Nepenthes</taxon>
    </lineage>
</organism>
<comment type="caution">
    <text evidence="2">The sequence shown here is derived from an EMBL/GenBank/DDBJ whole genome shotgun (WGS) entry which is preliminary data.</text>
</comment>
<dbReference type="AlphaFoldDB" id="A0AAD3TMT1"/>
<evidence type="ECO:0000313" key="2">
    <source>
        <dbReference type="EMBL" id="GMH32156.1"/>
    </source>
</evidence>
<feature type="compositionally biased region" description="Polar residues" evidence="1">
    <location>
        <begin position="95"/>
        <end position="112"/>
    </location>
</feature>
<reference evidence="2" key="1">
    <citation type="submission" date="2023-05" db="EMBL/GenBank/DDBJ databases">
        <title>Nepenthes gracilis genome sequencing.</title>
        <authorList>
            <person name="Fukushima K."/>
        </authorList>
    </citation>
    <scope>NUCLEOTIDE SEQUENCE</scope>
    <source>
        <strain evidence="2">SING2019-196</strain>
    </source>
</reference>
<evidence type="ECO:0000313" key="3">
    <source>
        <dbReference type="Proteomes" id="UP001279734"/>
    </source>
</evidence>
<protein>
    <submittedName>
        <fullName evidence="2">Uncharacterized protein</fullName>
    </submittedName>
</protein>
<feature type="region of interest" description="Disordered" evidence="1">
    <location>
        <begin position="73"/>
        <end position="125"/>
    </location>
</feature>
<sequence length="146" mass="15731">MPPKTLRSTRPHYVVFFSPRSRVPPLVGSVVVFSTLLMLPCKDACESRATSCSVAPKDGPRNKAQRLRVSRFPKTASVAGPKTASVAPKDWASKAASQHQGSVASQRLPQCRSQDRECRSQDAPGIKAQDCECQAPKTASVAPKDV</sequence>
<dbReference type="EMBL" id="BSYO01000154">
    <property type="protein sequence ID" value="GMH32156.1"/>
    <property type="molecule type" value="Genomic_DNA"/>
</dbReference>
<evidence type="ECO:0000256" key="1">
    <source>
        <dbReference type="SAM" id="MobiDB-lite"/>
    </source>
</evidence>